<gene>
    <name evidence="2" type="ORF">AADV58_00665</name>
</gene>
<keyword evidence="2" id="KW-0808">Transferase</keyword>
<organism evidence="2 3">
    <name type="scientific">Azonexus hydrophilus</name>
    <dbReference type="NCBI Taxonomy" id="418702"/>
    <lineage>
        <taxon>Bacteria</taxon>
        <taxon>Pseudomonadati</taxon>
        <taxon>Pseudomonadota</taxon>
        <taxon>Betaproteobacteria</taxon>
        <taxon>Rhodocyclales</taxon>
        <taxon>Azonexaceae</taxon>
        <taxon>Azonexus</taxon>
    </lineage>
</organism>
<feature type="domain" description="Methyltransferase type 11" evidence="1">
    <location>
        <begin position="55"/>
        <end position="102"/>
    </location>
</feature>
<accession>A0ABZ2XH80</accession>
<dbReference type="GO" id="GO:0008168">
    <property type="term" value="F:methyltransferase activity"/>
    <property type="evidence" value="ECO:0007669"/>
    <property type="project" value="UniProtKB-KW"/>
</dbReference>
<dbReference type="SUPFAM" id="SSF53335">
    <property type="entry name" value="S-adenosyl-L-methionine-dependent methyltransferases"/>
    <property type="match status" value="1"/>
</dbReference>
<proteinExistence type="predicted"/>
<name>A0ABZ2XH80_9RHOO</name>
<protein>
    <submittedName>
        <fullName evidence="2">Methyltransferase domain-containing protein</fullName>
    </submittedName>
</protein>
<evidence type="ECO:0000313" key="2">
    <source>
        <dbReference type="EMBL" id="WZJ21687.1"/>
    </source>
</evidence>
<dbReference type="Proteomes" id="UP001479520">
    <property type="component" value="Chromosome"/>
</dbReference>
<evidence type="ECO:0000259" key="1">
    <source>
        <dbReference type="Pfam" id="PF08241"/>
    </source>
</evidence>
<dbReference type="Gene3D" id="3.40.50.150">
    <property type="entry name" value="Vaccinia Virus protein VP39"/>
    <property type="match status" value="1"/>
</dbReference>
<dbReference type="EMBL" id="CP151406">
    <property type="protein sequence ID" value="WZJ21687.1"/>
    <property type="molecule type" value="Genomic_DNA"/>
</dbReference>
<reference evidence="2 3" key="1">
    <citation type="submission" date="2024-04" db="EMBL/GenBank/DDBJ databases">
        <title>Dissimilatory iodate-reducing microorganisms contribute to the enrichment of iodine in groundwater.</title>
        <authorList>
            <person name="Jiang Z."/>
        </authorList>
    </citation>
    <scope>NUCLEOTIDE SEQUENCE [LARGE SCALE GENOMIC DNA]</scope>
    <source>
        <strain evidence="2 3">NCP973</strain>
    </source>
</reference>
<dbReference type="GO" id="GO:0032259">
    <property type="term" value="P:methylation"/>
    <property type="evidence" value="ECO:0007669"/>
    <property type="project" value="UniProtKB-KW"/>
</dbReference>
<dbReference type="InterPro" id="IPR013216">
    <property type="entry name" value="Methyltransf_11"/>
</dbReference>
<evidence type="ECO:0000313" key="3">
    <source>
        <dbReference type="Proteomes" id="UP001479520"/>
    </source>
</evidence>
<keyword evidence="3" id="KW-1185">Reference proteome</keyword>
<keyword evidence="2" id="KW-0489">Methyltransferase</keyword>
<dbReference type="RefSeq" id="WP_341743786.1">
    <property type="nucleotide sequence ID" value="NZ_CP151406.1"/>
</dbReference>
<dbReference type="InterPro" id="IPR029063">
    <property type="entry name" value="SAM-dependent_MTases_sf"/>
</dbReference>
<sequence>MRLLLGRILRIFWGPKIPALPNGEKRLHLGCGKIDHPGFINVDAILRRHVHKIQEVDRLNAFADASVDLVYACHVLEHFSHLDVPDVLKEWGRVIKKDGRLCLSVPDFDKILHIYEETGKRVDVIINALMGGQEYAYNFHRVIFNQDYLTDLLLAAGFTSVRIWQPDDGGVGHDVNDWSRRLFKVGDRAYPISLNIEAIK</sequence>
<dbReference type="Pfam" id="PF08241">
    <property type="entry name" value="Methyltransf_11"/>
    <property type="match status" value="1"/>
</dbReference>